<keyword evidence="2" id="KW-0489">Methyltransferase</keyword>
<accession>A0A1W1WV08</accession>
<dbReference type="InterPro" id="IPR029063">
    <property type="entry name" value="SAM-dependent_MTases_sf"/>
</dbReference>
<keyword evidence="1 2" id="KW-0808">Transferase</keyword>
<gene>
    <name evidence="2" type="ORF">SAMN05660197_1850</name>
</gene>
<evidence type="ECO:0000313" key="2">
    <source>
        <dbReference type="EMBL" id="SMC10019.1"/>
    </source>
</evidence>
<keyword evidence="3" id="KW-1185">Reference proteome</keyword>
<name>A0A1W1WV08_9BACT</name>
<dbReference type="Gene3D" id="3.40.50.150">
    <property type="entry name" value="Vaccinia Virus protein VP39"/>
    <property type="match status" value="1"/>
</dbReference>
<dbReference type="GO" id="GO:0032259">
    <property type="term" value="P:methylation"/>
    <property type="evidence" value="ECO:0007669"/>
    <property type="project" value="UniProtKB-KW"/>
</dbReference>
<dbReference type="CDD" id="cd02440">
    <property type="entry name" value="AdoMet_MTases"/>
    <property type="match status" value="1"/>
</dbReference>
<organism evidence="2 3">
    <name type="scientific">Nitratiruptor tergarcus DSM 16512</name>
    <dbReference type="NCBI Taxonomy" id="1069081"/>
    <lineage>
        <taxon>Bacteria</taxon>
        <taxon>Pseudomonadati</taxon>
        <taxon>Campylobacterota</taxon>
        <taxon>Epsilonproteobacteria</taxon>
        <taxon>Nautiliales</taxon>
        <taxon>Nitratiruptoraceae</taxon>
        <taxon>Nitratiruptor</taxon>
    </lineage>
</organism>
<dbReference type="EMBL" id="FWWZ01000001">
    <property type="protein sequence ID" value="SMC10019.1"/>
    <property type="molecule type" value="Genomic_DNA"/>
</dbReference>
<dbReference type="RefSeq" id="WP_084276391.1">
    <property type="nucleotide sequence ID" value="NZ_AP026671.1"/>
</dbReference>
<dbReference type="OrthoDB" id="9791837at2"/>
<dbReference type="PANTHER" id="PTHR43861:SF3">
    <property type="entry name" value="PUTATIVE (AFU_ORTHOLOGUE AFUA_2G14390)-RELATED"/>
    <property type="match status" value="1"/>
</dbReference>
<dbReference type="PANTHER" id="PTHR43861">
    <property type="entry name" value="TRANS-ACONITATE 2-METHYLTRANSFERASE-RELATED"/>
    <property type="match status" value="1"/>
</dbReference>
<evidence type="ECO:0000313" key="3">
    <source>
        <dbReference type="Proteomes" id="UP000192602"/>
    </source>
</evidence>
<dbReference type="SUPFAM" id="SSF53335">
    <property type="entry name" value="S-adenosyl-L-methionine-dependent methyltransferases"/>
    <property type="match status" value="1"/>
</dbReference>
<sequence>MSSFDKRAQEWDKNDRRVQTAKKVANAVKSCINEKNLKILDFGCGTGLVSYELTNIAHSITGIDTSPKMVEMFNAKSTTPAIKAFCKDIDEIEEKFDLIVSSMTFHHIKDIDAIIEKLRTKIQPGGVICVADLVKEDGSFHNDNSGVHHFGFDIEELTKKFEHKGFKKICQKIVYTIQKHKAFDVFLLCMQKG</sequence>
<dbReference type="Proteomes" id="UP000192602">
    <property type="component" value="Unassembled WGS sequence"/>
</dbReference>
<protein>
    <submittedName>
        <fullName evidence="2">Methyltransferase domain-containing protein</fullName>
    </submittedName>
</protein>
<proteinExistence type="predicted"/>
<dbReference type="GO" id="GO:0008168">
    <property type="term" value="F:methyltransferase activity"/>
    <property type="evidence" value="ECO:0007669"/>
    <property type="project" value="UniProtKB-KW"/>
</dbReference>
<dbReference type="Pfam" id="PF13489">
    <property type="entry name" value="Methyltransf_23"/>
    <property type="match status" value="1"/>
</dbReference>
<evidence type="ECO:0000256" key="1">
    <source>
        <dbReference type="ARBA" id="ARBA00022679"/>
    </source>
</evidence>
<dbReference type="AlphaFoldDB" id="A0A1W1WV08"/>
<dbReference type="STRING" id="1069081.SAMN05660197_1850"/>
<reference evidence="3" key="1">
    <citation type="submission" date="2017-04" db="EMBL/GenBank/DDBJ databases">
        <authorList>
            <person name="Varghese N."/>
            <person name="Submissions S."/>
        </authorList>
    </citation>
    <scope>NUCLEOTIDE SEQUENCE [LARGE SCALE GENOMIC DNA]</scope>
    <source>
        <strain evidence="3">DSM 16512</strain>
    </source>
</reference>